<proteinExistence type="predicted"/>
<sequence>MLRGDGLVALPGTVRARTPEETWEALVECLEDKFGITRVAELTGLDCIGLPVFTAIRPTSRTLSTSQGKGATALLAKVSAVMEAIELWHVEQPLPVAARGPAAEVAPDCPVTVLPLTVPYPERTLAQVVWEWTPGTGLVSGSKRLLPVDLVRRRVQRPEWSPDLLRATSTGLACGNTRDEALLHALFEVAERDVLFQDGQVGGRRRTLITPGTVDDPHGREVVGRLLAAGMALEIALVDGPYGLPVCVAYLWSEDYPVVFAGGGCHTSPAIALTRALTEAAQSRLAAIAGTRDDLPSDPSSFDTPPFRPAPTTGRAPWREATGHFTGAGGGFAEQAGAVAQRIAHVTGHEPVALDLFALDSPVHAVQVVCPGTRSRTRRSMPR</sequence>
<protein>
    <recommendedName>
        <fullName evidence="2">YcaO domain-containing protein</fullName>
    </recommendedName>
</protein>
<accession>A0A0N0XXR0</accession>
<dbReference type="Gene3D" id="3.30.40.250">
    <property type="match status" value="1"/>
</dbReference>
<dbReference type="Gene3D" id="3.30.160.660">
    <property type="match status" value="1"/>
</dbReference>
<dbReference type="AlphaFoldDB" id="A0A0N0XXR0"/>
<reference evidence="4" key="1">
    <citation type="submission" date="2015-07" db="EMBL/GenBank/DDBJ databases">
        <authorList>
            <person name="Ju K.-S."/>
            <person name="Doroghazi J.R."/>
            <person name="Metcalf W.W."/>
        </authorList>
    </citation>
    <scope>NUCLEOTIDE SEQUENCE [LARGE SCALE GENOMIC DNA]</scope>
    <source>
        <strain evidence="4">NRRL ISP-5002</strain>
    </source>
</reference>
<dbReference type="Proteomes" id="UP000037982">
    <property type="component" value="Unassembled WGS sequence"/>
</dbReference>
<feature type="region of interest" description="Disordered" evidence="1">
    <location>
        <begin position="292"/>
        <end position="318"/>
    </location>
</feature>
<dbReference type="PANTHER" id="PTHR37809">
    <property type="entry name" value="RIBOSOMAL PROTEIN S12 METHYLTHIOTRANSFERASE ACCESSORY FACTOR YCAO"/>
    <property type="match status" value="1"/>
</dbReference>
<dbReference type="NCBIfam" id="TIGR00702">
    <property type="entry name" value="YcaO-type kinase domain"/>
    <property type="match status" value="1"/>
</dbReference>
<evidence type="ECO:0000313" key="4">
    <source>
        <dbReference type="Proteomes" id="UP000037982"/>
    </source>
</evidence>
<evidence type="ECO:0000256" key="1">
    <source>
        <dbReference type="SAM" id="MobiDB-lite"/>
    </source>
</evidence>
<dbReference type="PATRIC" id="fig|66876.3.peg.3880"/>
<dbReference type="PROSITE" id="PS51664">
    <property type="entry name" value="YCAO"/>
    <property type="match status" value="1"/>
</dbReference>
<feature type="domain" description="YcaO" evidence="2">
    <location>
        <begin position="68"/>
        <end position="383"/>
    </location>
</feature>
<evidence type="ECO:0000259" key="2">
    <source>
        <dbReference type="PROSITE" id="PS51664"/>
    </source>
</evidence>
<dbReference type="EMBL" id="LGKG01000137">
    <property type="protein sequence ID" value="KPC62607.1"/>
    <property type="molecule type" value="Genomic_DNA"/>
</dbReference>
<name>A0A0N0XXR0_9ACTN</name>
<gene>
    <name evidence="3" type="ORF">ADL29_17745</name>
</gene>
<comment type="caution">
    <text evidence="3">The sequence shown here is derived from an EMBL/GenBank/DDBJ whole genome shotgun (WGS) entry which is preliminary data.</text>
</comment>
<dbReference type="PANTHER" id="PTHR37809:SF1">
    <property type="entry name" value="RIBOSOMAL PROTEIN S12 METHYLTHIOTRANSFERASE ACCESSORY FACTOR YCAO"/>
    <property type="match status" value="1"/>
</dbReference>
<evidence type="ECO:0000313" key="3">
    <source>
        <dbReference type="EMBL" id="KPC62607.1"/>
    </source>
</evidence>
<dbReference type="Gene3D" id="3.30.1330.230">
    <property type="match status" value="1"/>
</dbReference>
<keyword evidence="4" id="KW-1185">Reference proteome</keyword>
<dbReference type="InterPro" id="IPR003776">
    <property type="entry name" value="YcaO-like_dom"/>
</dbReference>
<dbReference type="Pfam" id="PF02624">
    <property type="entry name" value="YcaO"/>
    <property type="match status" value="1"/>
</dbReference>
<organism evidence="3 4">
    <name type="scientific">Streptomyces chattanoogensis</name>
    <dbReference type="NCBI Taxonomy" id="66876"/>
    <lineage>
        <taxon>Bacteria</taxon>
        <taxon>Bacillati</taxon>
        <taxon>Actinomycetota</taxon>
        <taxon>Actinomycetes</taxon>
        <taxon>Kitasatosporales</taxon>
        <taxon>Streptomycetaceae</taxon>
        <taxon>Streptomyces</taxon>
    </lineage>
</organism>
<dbReference type="RefSeq" id="WP_053924616.1">
    <property type="nucleotide sequence ID" value="NZ_LGKG01000137.1"/>
</dbReference>